<dbReference type="SMART" id="SM00984">
    <property type="entry name" value="UDPG_MGDP_dh_C"/>
    <property type="match status" value="1"/>
</dbReference>
<dbReference type="UniPathway" id="UPA00038">
    <property type="reaction ID" value="UER00491"/>
</dbReference>
<sequence length="444" mass="49971">MRISIVGTGYVGLVTGLALAEVGHFVTCIDVNKEKIRKLNIGKAPIYEIGLEELLSRNIKEKRITFTVDYKKAYKEPDVIFIAVGTPEREDGSANLDFIFNASREIARNVEKDTLVVIKSTVPIGTNDRVQDFINENLSSGVKVTVVSNPEFLSQGSAIKDTLNGSRIVIGSNSKEAENILKEVYKDFNQPIITVNRRSAEMIKYASNDFLALKISFINEIANICEIVEADIEEVALGMSYDSRIGNRFLNAGIGYGGSCFPKDTKALHWLANDNGYEIKTIKAAIEVNENQKLKLFRMAKKRFGSLKGKKVAVLGLTFKPETDDLREAPSIINIRRLLDEGANIVVFDPIGSKNLKRYINEEIIICNKVEEALIESEIVFIFTEWKEIKSLDIDLFIEVMKTPIIFDGRNCYSLEEVRRHKVDYYSIGRKEILNYSLEDEVGD</sequence>
<dbReference type="GO" id="GO:0051287">
    <property type="term" value="F:NAD binding"/>
    <property type="evidence" value="ECO:0007669"/>
    <property type="project" value="InterPro"/>
</dbReference>
<dbReference type="PIRSF" id="PIRSF000124">
    <property type="entry name" value="UDPglc_GDPman_dh"/>
    <property type="match status" value="1"/>
</dbReference>
<dbReference type="SUPFAM" id="SSF51735">
    <property type="entry name" value="NAD(P)-binding Rossmann-fold domains"/>
    <property type="match status" value="1"/>
</dbReference>
<evidence type="ECO:0000256" key="4">
    <source>
        <dbReference type="ARBA" id="ARBA00023002"/>
    </source>
</evidence>
<dbReference type="PANTHER" id="PTHR43750:SF4">
    <property type="entry name" value="UDP-GLUCOSE 6-DEHYDROGENASE YWQF"/>
    <property type="match status" value="1"/>
</dbReference>
<dbReference type="InterPro" id="IPR036291">
    <property type="entry name" value="NAD(P)-bd_dom_sf"/>
</dbReference>
<organism evidence="12">
    <name type="scientific">Clostridium tertium</name>
    <dbReference type="NCBI Taxonomy" id="1559"/>
    <lineage>
        <taxon>Bacteria</taxon>
        <taxon>Bacillati</taxon>
        <taxon>Bacillota</taxon>
        <taxon>Clostridia</taxon>
        <taxon>Eubacteriales</taxon>
        <taxon>Clostridiaceae</taxon>
        <taxon>Clostridium</taxon>
    </lineage>
</organism>
<feature type="binding site" evidence="9">
    <location>
        <begin position="249"/>
        <end position="253"/>
    </location>
    <ligand>
        <name>substrate</name>
    </ligand>
</feature>
<proteinExistence type="inferred from homology"/>
<comment type="catalytic activity">
    <reaction evidence="6 7">
        <text>UDP-alpha-D-glucose + 2 NAD(+) + H2O = UDP-alpha-D-glucuronate + 2 NADH + 3 H(+)</text>
        <dbReference type="Rhea" id="RHEA:23596"/>
        <dbReference type="ChEBI" id="CHEBI:15377"/>
        <dbReference type="ChEBI" id="CHEBI:15378"/>
        <dbReference type="ChEBI" id="CHEBI:57540"/>
        <dbReference type="ChEBI" id="CHEBI:57945"/>
        <dbReference type="ChEBI" id="CHEBI:58052"/>
        <dbReference type="ChEBI" id="CHEBI:58885"/>
        <dbReference type="EC" id="1.1.1.22"/>
    </reaction>
</comment>
<dbReference type="InterPro" id="IPR028357">
    <property type="entry name" value="UDPglc_DH_bac"/>
</dbReference>
<evidence type="ECO:0000256" key="2">
    <source>
        <dbReference type="ARBA" id="ARBA00006601"/>
    </source>
</evidence>
<dbReference type="Gene3D" id="3.40.50.720">
    <property type="entry name" value="NAD(P)-binding Rossmann-like Domain"/>
    <property type="match status" value="2"/>
</dbReference>
<dbReference type="NCBIfam" id="TIGR03026">
    <property type="entry name" value="NDP-sugDHase"/>
    <property type="match status" value="1"/>
</dbReference>
<dbReference type="InterPro" id="IPR017476">
    <property type="entry name" value="UDP-Glc/GDP-Man"/>
</dbReference>
<evidence type="ECO:0000259" key="11">
    <source>
        <dbReference type="SMART" id="SM00984"/>
    </source>
</evidence>
<feature type="domain" description="UDP-glucose/GDP-mannose dehydrogenase C-terminal" evidence="11">
    <location>
        <begin position="313"/>
        <end position="415"/>
    </location>
</feature>
<accession>A0A6N2ZTD8</accession>
<reference evidence="12" key="1">
    <citation type="submission" date="2019-11" db="EMBL/GenBank/DDBJ databases">
        <authorList>
            <person name="Feng L."/>
        </authorList>
    </citation>
    <scope>NUCLEOTIDE SEQUENCE</scope>
    <source>
        <strain evidence="12">CTertiumLFYP3</strain>
    </source>
</reference>
<evidence type="ECO:0000256" key="5">
    <source>
        <dbReference type="ARBA" id="ARBA00023027"/>
    </source>
</evidence>
<feature type="binding site" evidence="10">
    <location>
        <position position="86"/>
    </location>
    <ligand>
        <name>NAD(+)</name>
        <dbReference type="ChEBI" id="CHEBI:57540"/>
    </ligand>
</feature>
<dbReference type="InterPro" id="IPR014027">
    <property type="entry name" value="UDP-Glc/GDP-Man_DH_C"/>
</dbReference>
<dbReference type="GO" id="GO:0006065">
    <property type="term" value="P:UDP-glucuronate biosynthetic process"/>
    <property type="evidence" value="ECO:0007669"/>
    <property type="project" value="UniProtKB-UniPathway"/>
</dbReference>
<dbReference type="AlphaFoldDB" id="A0A6N2ZTD8"/>
<dbReference type="InterPro" id="IPR008927">
    <property type="entry name" value="6-PGluconate_DH-like_C_sf"/>
</dbReference>
<dbReference type="InterPro" id="IPR036220">
    <property type="entry name" value="UDP-Glc/GDP-Man_DH_C_sf"/>
</dbReference>
<feature type="binding site" evidence="10">
    <location>
        <position position="121"/>
    </location>
    <ligand>
        <name>NAD(+)</name>
        <dbReference type="ChEBI" id="CHEBI:57540"/>
    </ligand>
</feature>
<feature type="binding site" evidence="9">
    <location>
        <position position="320"/>
    </location>
    <ligand>
        <name>substrate</name>
    </ligand>
</feature>
<dbReference type="SUPFAM" id="SSF48179">
    <property type="entry name" value="6-phosphogluconate dehydrogenase C-terminal domain-like"/>
    <property type="match status" value="1"/>
</dbReference>
<gene>
    <name evidence="12" type="primary">ywqF</name>
    <name evidence="12" type="ORF">CTLFYP3_00710</name>
</gene>
<evidence type="ECO:0000256" key="7">
    <source>
        <dbReference type="PIRNR" id="PIRNR000124"/>
    </source>
</evidence>
<dbReference type="RefSeq" id="WP_156625082.1">
    <property type="nucleotide sequence ID" value="NZ_CACRTO010000006.1"/>
</dbReference>
<dbReference type="Gene3D" id="1.20.5.100">
    <property type="entry name" value="Cytochrome c1, transmembrane anchor, C-terminal"/>
    <property type="match status" value="1"/>
</dbReference>
<feature type="active site" description="Nucleophile" evidence="8">
    <location>
        <position position="260"/>
    </location>
</feature>
<dbReference type="PANTHER" id="PTHR43750">
    <property type="entry name" value="UDP-GLUCOSE 6-DEHYDROGENASE TUAD"/>
    <property type="match status" value="1"/>
</dbReference>
<feature type="binding site" evidence="9">
    <location>
        <position position="204"/>
    </location>
    <ligand>
        <name>substrate</name>
    </ligand>
</feature>
<dbReference type="GO" id="GO:0000271">
    <property type="term" value="P:polysaccharide biosynthetic process"/>
    <property type="evidence" value="ECO:0007669"/>
    <property type="project" value="InterPro"/>
</dbReference>
<comment type="similarity">
    <text evidence="2 7">Belongs to the UDP-glucose/GDP-mannose dehydrogenase family.</text>
</comment>
<dbReference type="InterPro" id="IPR001732">
    <property type="entry name" value="UDP-Glc/GDP-Man_DH_N"/>
</dbReference>
<evidence type="ECO:0000256" key="6">
    <source>
        <dbReference type="ARBA" id="ARBA00047473"/>
    </source>
</evidence>
<evidence type="ECO:0000256" key="10">
    <source>
        <dbReference type="PIRSR" id="PIRSR500134-3"/>
    </source>
</evidence>
<dbReference type="EMBL" id="CACRTO010000006">
    <property type="protein sequence ID" value="VYT79982.1"/>
    <property type="molecule type" value="Genomic_DNA"/>
</dbReference>
<dbReference type="Pfam" id="PF00984">
    <property type="entry name" value="UDPG_MGDP_dh"/>
    <property type="match status" value="1"/>
</dbReference>
<dbReference type="PIRSF" id="PIRSF500134">
    <property type="entry name" value="UDPglc_DH_bac"/>
    <property type="match status" value="1"/>
</dbReference>
<evidence type="ECO:0000313" key="12">
    <source>
        <dbReference type="EMBL" id="VYT79982.1"/>
    </source>
</evidence>
<feature type="binding site" evidence="10">
    <location>
        <position position="35"/>
    </location>
    <ligand>
        <name>NAD(+)</name>
        <dbReference type="ChEBI" id="CHEBI:57540"/>
    </ligand>
</feature>
<dbReference type="EC" id="1.1.1.22" evidence="3 7"/>
<dbReference type="Pfam" id="PF03720">
    <property type="entry name" value="UDPG_MGDP_dh_C"/>
    <property type="match status" value="1"/>
</dbReference>
<keyword evidence="4 7" id="KW-0560">Oxidoreductase</keyword>
<feature type="binding site" evidence="10">
    <location>
        <position position="263"/>
    </location>
    <ligand>
        <name>NAD(+)</name>
        <dbReference type="ChEBI" id="CHEBI:57540"/>
    </ligand>
</feature>
<feature type="binding site" evidence="10">
    <location>
        <position position="30"/>
    </location>
    <ligand>
        <name>NAD(+)</name>
        <dbReference type="ChEBI" id="CHEBI:57540"/>
    </ligand>
</feature>
<evidence type="ECO:0000256" key="3">
    <source>
        <dbReference type="ARBA" id="ARBA00012954"/>
    </source>
</evidence>
<feature type="binding site" evidence="9">
    <location>
        <position position="257"/>
    </location>
    <ligand>
        <name>substrate</name>
    </ligand>
</feature>
<dbReference type="GO" id="GO:0003979">
    <property type="term" value="F:UDP-glucose 6-dehydrogenase activity"/>
    <property type="evidence" value="ECO:0007669"/>
    <property type="project" value="UniProtKB-EC"/>
</dbReference>
<comment type="pathway">
    <text evidence="1">Nucleotide-sugar biosynthesis; UDP-alpha-D-glucuronate biosynthesis; UDP-alpha-D-glucuronate from UDP-alpha-D-glucose: step 1/1.</text>
</comment>
<name>A0A6N2ZTD8_9CLOT</name>
<dbReference type="InterPro" id="IPR014026">
    <property type="entry name" value="UDP-Glc/GDP-Man_DH_dimer"/>
</dbReference>
<keyword evidence="5 7" id="KW-0520">NAD</keyword>
<evidence type="ECO:0000256" key="9">
    <source>
        <dbReference type="PIRSR" id="PIRSR500134-2"/>
    </source>
</evidence>
<feature type="binding site" evidence="10">
    <location>
        <position position="327"/>
    </location>
    <ligand>
        <name>NAD(+)</name>
        <dbReference type="ChEBI" id="CHEBI:57540"/>
    </ligand>
</feature>
<evidence type="ECO:0000256" key="8">
    <source>
        <dbReference type="PIRSR" id="PIRSR500134-1"/>
    </source>
</evidence>
<evidence type="ECO:0000256" key="1">
    <source>
        <dbReference type="ARBA" id="ARBA00004701"/>
    </source>
</evidence>
<dbReference type="Pfam" id="PF03721">
    <property type="entry name" value="UDPG_MGDP_dh_N"/>
    <property type="match status" value="1"/>
</dbReference>
<dbReference type="SUPFAM" id="SSF52413">
    <property type="entry name" value="UDP-glucose/GDP-mannose dehydrogenase C-terminal domain"/>
    <property type="match status" value="1"/>
</dbReference>
<protein>
    <recommendedName>
        <fullName evidence="3 7">UDP-glucose 6-dehydrogenase</fullName>
        <ecNumber evidence="3 7">1.1.1.22</ecNumber>
    </recommendedName>
</protein>